<dbReference type="GO" id="GO:0008745">
    <property type="term" value="F:N-acetylmuramoyl-L-alanine amidase activity"/>
    <property type="evidence" value="ECO:0007669"/>
    <property type="project" value="InterPro"/>
</dbReference>
<dbReference type="InterPro" id="IPR002901">
    <property type="entry name" value="MGlyc_endo_b_GlcNAc-like_dom"/>
</dbReference>
<proteinExistence type="predicted"/>
<name>A0A2N5PN29_MEDGN</name>
<protein>
    <submittedName>
        <fullName evidence="5">GBS Bsp-like repeat-containing protein</fullName>
    </submittedName>
</protein>
<reference evidence="5" key="2">
    <citation type="submission" date="2022-11" db="EMBL/GenBank/DDBJ databases">
        <title>Temperate bacteriophages infecting mucin-degrading bacterium Ruminococcus gnavus from the human gut.</title>
        <authorList>
            <person name="Buttimer C."/>
        </authorList>
    </citation>
    <scope>NUCLEOTIDE SEQUENCE</scope>
    <source>
        <strain evidence="5">CCUG 49994</strain>
    </source>
</reference>
<evidence type="ECO:0000259" key="4">
    <source>
        <dbReference type="SMART" id="SM00646"/>
    </source>
</evidence>
<dbReference type="GO" id="GO:0004040">
    <property type="term" value="F:amidase activity"/>
    <property type="evidence" value="ECO:0007669"/>
    <property type="project" value="InterPro"/>
</dbReference>
<feature type="signal peptide" evidence="3">
    <location>
        <begin position="1"/>
        <end position="21"/>
    </location>
</feature>
<evidence type="ECO:0000313" key="7">
    <source>
        <dbReference type="Proteomes" id="UP000235093"/>
    </source>
</evidence>
<dbReference type="GO" id="GO:0009253">
    <property type="term" value="P:peptidoglycan catabolic process"/>
    <property type="evidence" value="ECO:0007669"/>
    <property type="project" value="InterPro"/>
</dbReference>
<organism evidence="6 7">
    <name type="scientific">Mediterraneibacter gnavus</name>
    <name type="common">Ruminococcus gnavus</name>
    <dbReference type="NCBI Taxonomy" id="33038"/>
    <lineage>
        <taxon>Bacteria</taxon>
        <taxon>Bacillati</taxon>
        <taxon>Bacillota</taxon>
        <taxon>Clostridia</taxon>
        <taxon>Lachnospirales</taxon>
        <taxon>Lachnospiraceae</taxon>
        <taxon>Mediterraneibacter</taxon>
    </lineage>
</organism>
<reference evidence="6 7" key="1">
    <citation type="journal article" date="2017" name="Genome Med.">
        <title>A novel Ruminococcus gnavus clade enriched in inflammatory bowel disease patients.</title>
        <authorList>
            <person name="Hall A.B."/>
            <person name="Yassour M."/>
            <person name="Sauk J."/>
            <person name="Garner A."/>
            <person name="Jiang X."/>
            <person name="Arthur T."/>
            <person name="Lagoudas G.K."/>
            <person name="Vatanen T."/>
            <person name="Fornelos N."/>
            <person name="Wilson R."/>
            <person name="Bertha M."/>
            <person name="Cohen M."/>
            <person name="Garber J."/>
            <person name="Khalili H."/>
            <person name="Gevers D."/>
            <person name="Ananthakrishnan A.N."/>
            <person name="Kugathasan S."/>
            <person name="Lander E.S."/>
            <person name="Blainey P."/>
            <person name="Vlamakis H."/>
            <person name="Xavier R.J."/>
            <person name="Huttenhower C."/>
        </authorList>
    </citation>
    <scope>NUCLEOTIDE SEQUENCE [LARGE SCALE GENOMIC DNA]</scope>
    <source>
        <strain evidence="6 7">RJX1125</strain>
    </source>
</reference>
<comment type="caution">
    <text evidence="6">The sequence shown here is derived from an EMBL/GenBank/DDBJ whole genome shotgun (WGS) entry which is preliminary data.</text>
</comment>
<dbReference type="Pfam" id="PF01520">
    <property type="entry name" value="Amidase_3"/>
    <property type="match status" value="1"/>
</dbReference>
<evidence type="ECO:0000256" key="2">
    <source>
        <dbReference type="SAM" id="MobiDB-lite"/>
    </source>
</evidence>
<dbReference type="SUPFAM" id="SSF53187">
    <property type="entry name" value="Zn-dependent exopeptidases"/>
    <property type="match status" value="1"/>
</dbReference>
<dbReference type="InterPro" id="IPR002508">
    <property type="entry name" value="MurNAc-LAA_cat"/>
</dbReference>
<evidence type="ECO:0000256" key="1">
    <source>
        <dbReference type="ARBA" id="ARBA00022801"/>
    </source>
</evidence>
<feature type="chain" id="PRO_5043159448" evidence="3">
    <location>
        <begin position="22"/>
        <end position="1320"/>
    </location>
</feature>
<evidence type="ECO:0000256" key="3">
    <source>
        <dbReference type="SAM" id="SignalP"/>
    </source>
</evidence>
<dbReference type="InterPro" id="IPR050695">
    <property type="entry name" value="N-acetylmuramoyl_amidase_3"/>
</dbReference>
<feature type="region of interest" description="Disordered" evidence="2">
    <location>
        <begin position="36"/>
        <end position="66"/>
    </location>
</feature>
<dbReference type="EMBL" id="JAPRAY010000007">
    <property type="protein sequence ID" value="MCZ0667198.1"/>
    <property type="molecule type" value="Genomic_DNA"/>
</dbReference>
<gene>
    <name evidence="6" type="ORF">CDL23_03905</name>
    <name evidence="5" type="ORF">OZZ17_06515</name>
</gene>
<dbReference type="InterPro" id="IPR013688">
    <property type="entry name" value="GBS_Bsp-like"/>
</dbReference>
<dbReference type="Pfam" id="PF08481">
    <property type="entry name" value="GBS_Bsp-like"/>
    <property type="match status" value="7"/>
</dbReference>
<dbReference type="Gene3D" id="3.40.630.40">
    <property type="entry name" value="Zn-dependent exopeptidases"/>
    <property type="match status" value="1"/>
</dbReference>
<dbReference type="EMBL" id="NIHT01000005">
    <property type="protein sequence ID" value="PLT76546.1"/>
    <property type="molecule type" value="Genomic_DNA"/>
</dbReference>
<accession>A0A2N5PN29</accession>
<keyword evidence="1" id="KW-0378">Hydrolase</keyword>
<sequence length="1320" mass="144785">MKKVQKVLALLLVFMMVFTTAGMNVAAAGEMDSVAGEADIQSQEQQQTLDETDTQQEATQQETTQQTSEGILEYVYVDESVVNMPQTQNIAVGFSDENLVLESAVLHYSSVVTGEQFEMPASAIVNNTVLFTQDYPEGSAEDVYQLDSLTYQSSGVSSTVNLLDEEIDAGYTVTVQPEEENSSEEAVPDVAVYSLSEDGNVIEASADTENIEETVAGVLGEADPVSPLAREARANKTVVICAGHDATHTGAGGNGLREEELTFKVAQYCKQALEQYQGVTVYMDRDSISCKYPGQSTSYCLNQRIKDAAALGAAVFVDIHFNTGGGTGAEVYYPNKSYNEGIHQEGQNLANKILSELSALGLTNRGAKIKDGTTGETDSNGNKDDYFTTNYLSKQYGMTGVIVEHAFLDSASDAAKLKDENFLKKLGEADAAGIAATYGFSKGNNGNEQATVQIKNKNDFNGTAQIEVSGSGNGYKVAVWSEENGQDDLVWYSLPGTARVINFDIQNHKKSTGKYNVHVYNWNTTSNLCQAEFRVSGNTTSTLKVSSVDNRSDLYRVQLKFADMPDDVDVVQFPVWNKADQSDIRWITAQQKSNGVWEADVSIPDQQVGAVYQVHAYANLTSGTLVFLGKTTFKVIGPSADVEIQNYNANQGTFDVIVKNVEVPAGVESVRVPVWSEPDQGDLIWYFADRQSDGTYKVHVDIANHHNNRSTYNVHVYVMDNNGVQTFVAMTSQQVSETKDELTAEDKSGKETTYQLTLKNHKAAKATSVNFAVWSERNDQDDLVWYEGKKTSSNTWSAEASIKNHKTAGKYLVHVYGIVNGKQIFLDQTTFEVSEAQATLEVGTYDVEKKSFEVTVKGISCKSGIKEVLVPVWSKANQSDLVWHETKKQSDGSYKVTIKVPSDIKNAKYNVHAYVTGKNGVQSCVGVTTKEVTNEQIVVSAKDTSKKESTYQVKLENQGKYDRIDDVNFAVWSVANDQDDLIWYSGNKESANVWTADVSISSHKTAGTYNVHVYGVVNGQQINLGQTTFEVSSPKGKTEVRNYNSVKGSFDVIVKNISSKSGVQSVQVPVWSQPDQSDLIWYSAKKQSDGTYKVTVELSKHQNHKGTYNIHTYITTETGIMTFTDGITYNVVSDSSDQDEEKLTTIMGETATTVEQMMRYYESSGNQYPSEALGKGGAPTLRDFCQMYYEEAVAEGVKAEVAFAQAMKESAWLKFGGIVKIEQFNFAGLGALDGNAQGQAASFSDVRTGIRAQIQHLKAYGSAEDLKSACVDPRFKYVTRNSAKYVEWLGIKENPAGVGWASDKNYGYAIVDMVKVLTSK</sequence>
<feature type="domain" description="MurNAc-LAA" evidence="4">
    <location>
        <begin position="305"/>
        <end position="435"/>
    </location>
</feature>
<dbReference type="RefSeq" id="WP_101874440.1">
    <property type="nucleotide sequence ID" value="NZ_JAAIRR010000012.1"/>
</dbReference>
<dbReference type="PANTHER" id="PTHR30404:SF0">
    <property type="entry name" value="N-ACETYLMURAMOYL-L-ALANINE AMIDASE AMIC"/>
    <property type="match status" value="1"/>
</dbReference>
<dbReference type="Gene3D" id="2.60.40.3760">
    <property type="match status" value="7"/>
</dbReference>
<dbReference type="GO" id="GO:0030288">
    <property type="term" value="C:outer membrane-bounded periplasmic space"/>
    <property type="evidence" value="ECO:0007669"/>
    <property type="project" value="TreeGrafter"/>
</dbReference>
<keyword evidence="3" id="KW-0732">Signal</keyword>
<feature type="compositionally biased region" description="Low complexity" evidence="2">
    <location>
        <begin position="41"/>
        <end position="66"/>
    </location>
</feature>
<evidence type="ECO:0000313" key="5">
    <source>
        <dbReference type="EMBL" id="MCZ0667198.1"/>
    </source>
</evidence>
<dbReference type="PANTHER" id="PTHR30404">
    <property type="entry name" value="N-ACETYLMURAMOYL-L-ALANINE AMIDASE"/>
    <property type="match status" value="1"/>
</dbReference>
<dbReference type="Proteomes" id="UP000235093">
    <property type="component" value="Unassembled WGS sequence"/>
</dbReference>
<dbReference type="CDD" id="cd02696">
    <property type="entry name" value="MurNAc-LAA"/>
    <property type="match status" value="1"/>
</dbReference>
<dbReference type="Gene3D" id="1.10.530.10">
    <property type="match status" value="1"/>
</dbReference>
<evidence type="ECO:0000313" key="6">
    <source>
        <dbReference type="EMBL" id="PLT76546.1"/>
    </source>
</evidence>
<dbReference type="Proteomes" id="UP001079535">
    <property type="component" value="Unassembled WGS sequence"/>
</dbReference>
<dbReference type="Pfam" id="PF01832">
    <property type="entry name" value="Glucosaminidase"/>
    <property type="match status" value="1"/>
</dbReference>
<dbReference type="SMART" id="SM00646">
    <property type="entry name" value="Ami_3"/>
    <property type="match status" value="1"/>
</dbReference>